<dbReference type="PROSITE" id="PS51257">
    <property type="entry name" value="PROKAR_LIPOPROTEIN"/>
    <property type="match status" value="1"/>
</dbReference>
<sequence length="1225" mass="139218">MRFVKRVFCLLLCASCILFTGCNSILYNGNLKVEPYEPATLPENISQQVEEKVEQTQEQQDDEKYQIEGTNAFYILPDHENKPDEIVDFKVLDYQEQEGFIYCYKTPYYGSTGEEDAGLTAAKSGIAPEERTATETEDTEILVTVLMSYQPATRAYNVFFTRLEEKDNSGTVSQQVEGIGELTGSVSENRLMAHKLEKEGLYFLFIGNRAYLFDSSGNQTWTYDYNAVIAQEIEELTKRYGRDGYTVETTISDVVMDGSRYVYIPVAIQLEKEGGDGLDLDSLMENDEELENTSFRAVLCCYNLDIGEGNSDGILFTSTNENWERQKEEWLEGNGRVFADEDELNDYVTENSMYNIKRRRSADGGDQFPVFATVGHPINMELAGFPDMFSIDDWELYQWIRDNWNIIEEKLTYSLPDGYYWWNRGAWGVLLINILGMQHFWGSMPETEREQWISLIKAVMALKAQMGQLEIPGLAPGTWNGETNPSPLGTDYEELEALFASKISVYEDGSRTSRFADIQISGRFQDGGDGQNSLKPYLRVLEYTEELERTLYYEVEETYEDENGDEHTRTVTYSYTETVPAMPLTYEMVFPDGSNVFWVERQETTAQVAPSGDFGVLYLTDLSEADTADEDSLSQALYDDGLTPVPLSDSQVKGKIVDGGIYYDGDSAVAAVLTSTGMTFYERQGRSFNTADKHYISLSDLSRSRGLAISVSGEEGYTEQQEAPELEEVDENQDAIIEDKLENGADTEIYSASDLTLLNEHEIIISSMYNGIILYNLRNGISIHLEDGCYFASFPESSGAGRGFMVVGYQTDEFTYQPGDIAWAKCYEMDLEAQSNQMEADALKDYVDQLANRYLSSTHQVTLQDSAYVRVEPDEEEKTANERAYRLFFGSESEGRQELQTIINEQGFDIEFAQLWEHTVQVREKLQNQRIGLGQLYRLAGLNVGEDMPENGNLLEIEGRVIRSQYTSNLENLLVELALTDEAVGNLPGEDQERYRGYQESQRLLELSGANMDVVEDTKNSDQDAEKTIRERHDAEEAAQARQDVEEAAYYREVVADLETRFEEDGYGTEGESWDTYLQRMLEIVSPDYATNTIEEGLDEFCQAAGISRELTDQEELKRQLSGVRQVWELEEIIVSMKVTAAAYQNSGYEEEYETYESTHYASDTERLKAFRKAGFYRIITDLQVQNRTFLEEQEMTWEELLEDIIEKCGSGIVLNSGTGQEDTL</sequence>
<evidence type="ECO:0000313" key="3">
    <source>
        <dbReference type="Proteomes" id="UP000823863"/>
    </source>
</evidence>
<feature type="signal peptide" evidence="1">
    <location>
        <begin position="1"/>
        <end position="20"/>
    </location>
</feature>
<name>A0A9D2TD15_9FIRM</name>
<proteinExistence type="predicted"/>
<evidence type="ECO:0000256" key="1">
    <source>
        <dbReference type="SAM" id="SignalP"/>
    </source>
</evidence>
<dbReference type="EMBL" id="DWWB01000006">
    <property type="protein sequence ID" value="HJC65439.1"/>
    <property type="molecule type" value="Genomic_DNA"/>
</dbReference>
<dbReference type="Proteomes" id="UP000823863">
    <property type="component" value="Unassembled WGS sequence"/>
</dbReference>
<feature type="chain" id="PRO_5038932154" evidence="1">
    <location>
        <begin position="21"/>
        <end position="1225"/>
    </location>
</feature>
<organism evidence="2 3">
    <name type="scientific">Candidatus Enterocloster excrementigallinarum</name>
    <dbReference type="NCBI Taxonomy" id="2838558"/>
    <lineage>
        <taxon>Bacteria</taxon>
        <taxon>Bacillati</taxon>
        <taxon>Bacillota</taxon>
        <taxon>Clostridia</taxon>
        <taxon>Lachnospirales</taxon>
        <taxon>Lachnospiraceae</taxon>
        <taxon>Enterocloster</taxon>
    </lineage>
</organism>
<keyword evidence="1" id="KW-0732">Signal</keyword>
<dbReference type="AlphaFoldDB" id="A0A9D2TD15"/>
<accession>A0A9D2TD15</accession>
<comment type="caution">
    <text evidence="2">The sequence shown here is derived from an EMBL/GenBank/DDBJ whole genome shotgun (WGS) entry which is preliminary data.</text>
</comment>
<reference evidence="2" key="2">
    <citation type="submission" date="2021-04" db="EMBL/GenBank/DDBJ databases">
        <authorList>
            <person name="Gilroy R."/>
        </authorList>
    </citation>
    <scope>NUCLEOTIDE SEQUENCE</scope>
    <source>
        <strain evidence="2">CHK198-12963</strain>
    </source>
</reference>
<evidence type="ECO:0000313" key="2">
    <source>
        <dbReference type="EMBL" id="HJC65439.1"/>
    </source>
</evidence>
<reference evidence="2" key="1">
    <citation type="journal article" date="2021" name="PeerJ">
        <title>Extensive microbial diversity within the chicken gut microbiome revealed by metagenomics and culture.</title>
        <authorList>
            <person name="Gilroy R."/>
            <person name="Ravi A."/>
            <person name="Getino M."/>
            <person name="Pursley I."/>
            <person name="Horton D.L."/>
            <person name="Alikhan N.F."/>
            <person name="Baker D."/>
            <person name="Gharbi K."/>
            <person name="Hall N."/>
            <person name="Watson M."/>
            <person name="Adriaenssens E.M."/>
            <person name="Foster-Nyarko E."/>
            <person name="Jarju S."/>
            <person name="Secka A."/>
            <person name="Antonio M."/>
            <person name="Oren A."/>
            <person name="Chaudhuri R.R."/>
            <person name="La Ragione R."/>
            <person name="Hildebrand F."/>
            <person name="Pallen M.J."/>
        </authorList>
    </citation>
    <scope>NUCLEOTIDE SEQUENCE</scope>
    <source>
        <strain evidence="2">CHK198-12963</strain>
    </source>
</reference>
<protein>
    <submittedName>
        <fullName evidence="2">Uncharacterized protein</fullName>
    </submittedName>
</protein>
<gene>
    <name evidence="2" type="ORF">H9931_01795</name>
</gene>